<sequence>PPARGRWKCGANLTPPGNMVGGLELAQGAWMRPLRLAIDKRGCRFPPERPTRYEAHSGAMLLLFTAPRTRKLPADGSTRAILRARGLSGVAVPNELRIWEPHDRCPRCQTEKPRGLWKERDSEVLLCVSCGAKYPSSSHPKPVEFDLGDLDIASQILKRLKATPRRAMSRVMVD</sequence>
<protein>
    <submittedName>
        <fullName evidence="1">Uncharacterized protein</fullName>
    </submittedName>
</protein>
<reference evidence="1" key="1">
    <citation type="journal article" date="2015" name="Nature">
        <title>Complex archaea that bridge the gap between prokaryotes and eukaryotes.</title>
        <authorList>
            <person name="Spang A."/>
            <person name="Saw J.H."/>
            <person name="Jorgensen S.L."/>
            <person name="Zaremba-Niedzwiedzka K."/>
            <person name="Martijn J."/>
            <person name="Lind A.E."/>
            <person name="van Eijk R."/>
            <person name="Schleper C."/>
            <person name="Guy L."/>
            <person name="Ettema T.J."/>
        </authorList>
    </citation>
    <scope>NUCLEOTIDE SEQUENCE</scope>
</reference>
<proteinExistence type="predicted"/>
<name>A0A0F9ERN8_9ZZZZ</name>
<feature type="non-terminal residue" evidence="1">
    <location>
        <position position="1"/>
    </location>
</feature>
<gene>
    <name evidence="1" type="ORF">LCGC14_2394400</name>
</gene>
<accession>A0A0F9ERN8</accession>
<dbReference type="EMBL" id="LAZR01035807">
    <property type="protein sequence ID" value="KKL26523.1"/>
    <property type="molecule type" value="Genomic_DNA"/>
</dbReference>
<dbReference type="AlphaFoldDB" id="A0A0F9ERN8"/>
<comment type="caution">
    <text evidence="1">The sequence shown here is derived from an EMBL/GenBank/DDBJ whole genome shotgun (WGS) entry which is preliminary data.</text>
</comment>
<organism evidence="1">
    <name type="scientific">marine sediment metagenome</name>
    <dbReference type="NCBI Taxonomy" id="412755"/>
    <lineage>
        <taxon>unclassified sequences</taxon>
        <taxon>metagenomes</taxon>
        <taxon>ecological metagenomes</taxon>
    </lineage>
</organism>
<evidence type="ECO:0000313" key="1">
    <source>
        <dbReference type="EMBL" id="KKL26523.1"/>
    </source>
</evidence>